<feature type="non-terminal residue" evidence="1">
    <location>
        <position position="1"/>
    </location>
</feature>
<feature type="non-terminal residue" evidence="1">
    <location>
        <position position="105"/>
    </location>
</feature>
<protein>
    <submittedName>
        <fullName evidence="1">Uncharacterized protein</fullName>
    </submittedName>
</protein>
<dbReference type="EMBL" id="HACM01003951">
    <property type="protein sequence ID" value="CRZ04393.1"/>
    <property type="molecule type" value="Transcribed_RNA"/>
</dbReference>
<dbReference type="Pfam" id="PF13516">
    <property type="entry name" value="LRR_6"/>
    <property type="match status" value="2"/>
</dbReference>
<sequence>ICGSSSLEVVDLSDNGIGSSPDISSLLSSLFQPPSHLTHLNLSRNFIGSCRSLFMSMSQTRSIANITLSSCRLSSDIDLVSIQYLFRSISLNPIITAIDVSNNII</sequence>
<dbReference type="SUPFAM" id="SSF52047">
    <property type="entry name" value="RNI-like"/>
    <property type="match status" value="1"/>
</dbReference>
<dbReference type="InterPro" id="IPR032675">
    <property type="entry name" value="LRR_dom_sf"/>
</dbReference>
<organism evidence="1">
    <name type="scientific">Spongospora subterranea</name>
    <dbReference type="NCBI Taxonomy" id="70186"/>
    <lineage>
        <taxon>Eukaryota</taxon>
        <taxon>Sar</taxon>
        <taxon>Rhizaria</taxon>
        <taxon>Endomyxa</taxon>
        <taxon>Phytomyxea</taxon>
        <taxon>Plasmodiophorida</taxon>
        <taxon>Plasmodiophoridae</taxon>
        <taxon>Spongospora</taxon>
    </lineage>
</organism>
<evidence type="ECO:0000313" key="1">
    <source>
        <dbReference type="EMBL" id="CRZ04393.1"/>
    </source>
</evidence>
<dbReference type="InterPro" id="IPR001611">
    <property type="entry name" value="Leu-rich_rpt"/>
</dbReference>
<reference evidence="1" key="1">
    <citation type="submission" date="2015-04" db="EMBL/GenBank/DDBJ databases">
        <title>The genome sequence of the plant pathogenic Rhizarian Plasmodiophora brassicae reveals insights in its biotrophic life cycle and the origin of chitin synthesis.</title>
        <authorList>
            <person name="Schwelm A."/>
            <person name="Fogelqvist J."/>
            <person name="Knaust A."/>
            <person name="Julke S."/>
            <person name="Lilja T."/>
            <person name="Dhandapani V."/>
            <person name="Bonilla-Rosso G."/>
            <person name="Karlsson M."/>
            <person name="Shevchenko A."/>
            <person name="Choi S.R."/>
            <person name="Kim H.G."/>
            <person name="Park J.Y."/>
            <person name="Lim Y.P."/>
            <person name="Ludwig-Muller J."/>
            <person name="Dixelius C."/>
        </authorList>
    </citation>
    <scope>NUCLEOTIDE SEQUENCE</scope>
    <source>
        <tissue evidence="1">Potato root galls</tissue>
    </source>
</reference>
<proteinExistence type="predicted"/>
<dbReference type="Gene3D" id="3.80.10.10">
    <property type="entry name" value="Ribonuclease Inhibitor"/>
    <property type="match status" value="1"/>
</dbReference>
<name>A0A0H5QQV1_9EUKA</name>
<dbReference type="AlphaFoldDB" id="A0A0H5QQV1"/>
<dbReference type="PROSITE" id="PS51450">
    <property type="entry name" value="LRR"/>
    <property type="match status" value="1"/>
</dbReference>
<accession>A0A0H5QQV1</accession>